<name>A0A9W9L0M1_9EURO</name>
<dbReference type="RefSeq" id="XP_056520628.1">
    <property type="nucleotide sequence ID" value="XM_056667032.1"/>
</dbReference>
<dbReference type="OrthoDB" id="4508018at2759"/>
<comment type="caution">
    <text evidence="2">The sequence shown here is derived from an EMBL/GenBank/DDBJ whole genome shotgun (WGS) entry which is preliminary data.</text>
</comment>
<evidence type="ECO:0000256" key="1">
    <source>
        <dbReference type="SAM" id="MobiDB-lite"/>
    </source>
</evidence>
<feature type="region of interest" description="Disordered" evidence="1">
    <location>
        <begin position="194"/>
        <end position="227"/>
    </location>
</feature>
<proteinExistence type="predicted"/>
<evidence type="ECO:0000313" key="3">
    <source>
        <dbReference type="Proteomes" id="UP001149079"/>
    </source>
</evidence>
<feature type="compositionally biased region" description="Polar residues" evidence="1">
    <location>
        <begin position="105"/>
        <end position="115"/>
    </location>
</feature>
<organism evidence="2 3">
    <name type="scientific">Penicillium bovifimosum</name>
    <dbReference type="NCBI Taxonomy" id="126998"/>
    <lineage>
        <taxon>Eukaryota</taxon>
        <taxon>Fungi</taxon>
        <taxon>Dikarya</taxon>
        <taxon>Ascomycota</taxon>
        <taxon>Pezizomycotina</taxon>
        <taxon>Eurotiomycetes</taxon>
        <taxon>Eurotiomycetidae</taxon>
        <taxon>Eurotiales</taxon>
        <taxon>Aspergillaceae</taxon>
        <taxon>Penicillium</taxon>
    </lineage>
</organism>
<feature type="compositionally biased region" description="Low complexity" evidence="1">
    <location>
        <begin position="140"/>
        <end position="151"/>
    </location>
</feature>
<reference evidence="2" key="2">
    <citation type="journal article" date="2023" name="IMA Fungus">
        <title>Comparative genomic study of the Penicillium genus elucidates a diverse pangenome and 15 lateral gene transfer events.</title>
        <authorList>
            <person name="Petersen C."/>
            <person name="Sorensen T."/>
            <person name="Nielsen M.R."/>
            <person name="Sondergaard T.E."/>
            <person name="Sorensen J.L."/>
            <person name="Fitzpatrick D.A."/>
            <person name="Frisvad J.C."/>
            <person name="Nielsen K.L."/>
        </authorList>
    </citation>
    <scope>NUCLEOTIDE SEQUENCE</scope>
    <source>
        <strain evidence="2">IBT 22155</strain>
    </source>
</reference>
<dbReference type="EMBL" id="JAPQKL010000005">
    <property type="protein sequence ID" value="KAJ5130249.1"/>
    <property type="molecule type" value="Genomic_DNA"/>
</dbReference>
<accession>A0A9W9L0M1</accession>
<feature type="region of interest" description="Disordered" evidence="1">
    <location>
        <begin position="55"/>
        <end position="79"/>
    </location>
</feature>
<evidence type="ECO:0000313" key="2">
    <source>
        <dbReference type="EMBL" id="KAJ5130249.1"/>
    </source>
</evidence>
<dbReference type="Proteomes" id="UP001149079">
    <property type="component" value="Unassembled WGS sequence"/>
</dbReference>
<feature type="region of interest" description="Disordered" evidence="1">
    <location>
        <begin position="102"/>
        <end position="175"/>
    </location>
</feature>
<gene>
    <name evidence="2" type="ORF">N7515_006288</name>
</gene>
<keyword evidence="3" id="KW-1185">Reference proteome</keyword>
<feature type="compositionally biased region" description="Basic residues" evidence="1">
    <location>
        <begin position="216"/>
        <end position="227"/>
    </location>
</feature>
<sequence>MSFLSALCGCFSRETVVEKPSRGPTFPESMTQRSHANGLQTGRFMLSETGEFIRPAAPATGGHEHGPPPDSENGGYASVVPLPQYTARPMSLHEKTLEAHMRDPSISSEYQNSYPQDEKNASRYDEGSTSDSRYDEEVTSDSSSAVSFPSSYGNTSTATRETPPPPYSPRHSSMLCRSRSMSISSAMAVIIHPPPAARLSGSQTGPTYSDEDDRSIRRHRRVSWGSR</sequence>
<protein>
    <submittedName>
        <fullName evidence="2">Uncharacterized protein</fullName>
    </submittedName>
</protein>
<dbReference type="AlphaFoldDB" id="A0A9W9L0M1"/>
<reference evidence="2" key="1">
    <citation type="submission" date="2022-11" db="EMBL/GenBank/DDBJ databases">
        <authorList>
            <person name="Petersen C."/>
        </authorList>
    </citation>
    <scope>NUCLEOTIDE SEQUENCE</scope>
    <source>
        <strain evidence="2">IBT 22155</strain>
    </source>
</reference>
<dbReference type="GeneID" id="81406202"/>
<feature type="compositionally biased region" description="Basic and acidic residues" evidence="1">
    <location>
        <begin position="116"/>
        <end position="136"/>
    </location>
</feature>